<dbReference type="OrthoDB" id="59515at2157"/>
<evidence type="ECO:0000313" key="7">
    <source>
        <dbReference type="Proteomes" id="UP000005741"/>
    </source>
</evidence>
<dbReference type="PROSITE" id="PS51257">
    <property type="entry name" value="PROKAR_LIPOPROTEIN"/>
    <property type="match status" value="1"/>
</dbReference>
<dbReference type="Gene3D" id="3.40.190.100">
    <property type="entry name" value="Glycine betaine-binding periplasmic protein, domain 2"/>
    <property type="match status" value="1"/>
</dbReference>
<dbReference type="AlphaFoldDB" id="H1YXX7"/>
<dbReference type="Proteomes" id="UP000005741">
    <property type="component" value="Chromosome"/>
</dbReference>
<accession>H1YXX7</accession>
<reference evidence="6 7" key="1">
    <citation type="submission" date="2011-10" db="EMBL/GenBank/DDBJ databases">
        <title>The Improved High-Quality Draft genome of Methanoplanus limicola DSM 2279.</title>
        <authorList>
            <consortium name="US DOE Joint Genome Institute (JGI-PGF)"/>
            <person name="Lucas S."/>
            <person name="Copeland A."/>
            <person name="Lapidus A."/>
            <person name="Glavina del Rio T."/>
            <person name="Dalin E."/>
            <person name="Tice H."/>
            <person name="Bruce D."/>
            <person name="Goodwin L."/>
            <person name="Pitluck S."/>
            <person name="Peters L."/>
            <person name="Mikhailova N."/>
            <person name="Lu M."/>
            <person name="Kyrpides N."/>
            <person name="Mavromatis K."/>
            <person name="Ivanova N."/>
            <person name="Markowitz V."/>
            <person name="Cheng J.-F."/>
            <person name="Hugenholtz P."/>
            <person name="Woyke T."/>
            <person name="Wu D."/>
            <person name="Wirth R."/>
            <person name="Brambilla E.-M."/>
            <person name="Klenk H.-P."/>
            <person name="Eisen J.A."/>
        </authorList>
    </citation>
    <scope>NUCLEOTIDE SEQUENCE [LARGE SCALE GENOMIC DNA]</scope>
    <source>
        <strain evidence="6 7">DSM 2279</strain>
    </source>
</reference>
<dbReference type="InParanoid" id="H1YXX7"/>
<protein>
    <submittedName>
        <fullName evidence="6">ABC-type glycine betaine transport, periplasmic subunit</fullName>
    </submittedName>
</protein>
<dbReference type="CDD" id="cd13639">
    <property type="entry name" value="PBP2_OpuAC_like"/>
    <property type="match status" value="1"/>
</dbReference>
<dbReference type="GO" id="GO:0031460">
    <property type="term" value="P:glycine betaine transport"/>
    <property type="evidence" value="ECO:0007669"/>
    <property type="project" value="TreeGrafter"/>
</dbReference>
<keyword evidence="2" id="KW-0813">Transport</keyword>
<dbReference type="EMBL" id="CM001436">
    <property type="protein sequence ID" value="EHQ35976.1"/>
    <property type="molecule type" value="Genomic_DNA"/>
</dbReference>
<dbReference type="SUPFAM" id="SSF53850">
    <property type="entry name" value="Periplasmic binding protein-like II"/>
    <property type="match status" value="1"/>
</dbReference>
<evidence type="ECO:0000256" key="3">
    <source>
        <dbReference type="ARBA" id="ARBA00022475"/>
    </source>
</evidence>
<dbReference type="STRING" id="937775.Metlim_1875"/>
<evidence type="ECO:0000313" key="6">
    <source>
        <dbReference type="EMBL" id="EHQ35976.1"/>
    </source>
</evidence>
<dbReference type="GO" id="GO:0015871">
    <property type="term" value="P:choline transport"/>
    <property type="evidence" value="ECO:0007669"/>
    <property type="project" value="TreeGrafter"/>
</dbReference>
<keyword evidence="3" id="KW-1003">Cell membrane</keyword>
<dbReference type="GO" id="GO:0015226">
    <property type="term" value="F:carnitine transmembrane transporter activity"/>
    <property type="evidence" value="ECO:0007669"/>
    <property type="project" value="TreeGrafter"/>
</dbReference>
<dbReference type="InterPro" id="IPR007210">
    <property type="entry name" value="ABC_Gly_betaine_transp_sub-bd"/>
</dbReference>
<sequence>MIKKRIKDLSILFVVCSAIVLAAGCVGADTDNTEVASDSGSKEVVLISTPYDTELASGNVIKQVLDANGYNVELKIVDVGLAFQGLASGSGDFFVGAWLPTCHGQYYDKYKDDIVFVGENMVGTRCGLVVPEYVDINSIEELKDHSEEFDSTIVGIEPGAGIMKDTETVNEEYGLDYEISTGSEVAMCTALKSAIDKKEPIVVTGWSPHWKFVTWDLKYLDDPKNIYGGIEHISTFTRTGFKEDYPELYEFLERYHWESSDMESIMLEVNDGKDVEAAASEWIKNNPDLVNEWLGK</sequence>
<dbReference type="HOGENOM" id="CLU_008673_1_0_2"/>
<dbReference type="PANTHER" id="PTHR47737">
    <property type="entry name" value="GLYCINE BETAINE/PROLINE BETAINE TRANSPORT SYSTEM PERMEASE PROTEIN PROW"/>
    <property type="match status" value="1"/>
</dbReference>
<evidence type="ECO:0000256" key="4">
    <source>
        <dbReference type="ARBA" id="ARBA00023136"/>
    </source>
</evidence>
<feature type="domain" description="ABC-type glycine betaine transport system substrate-binding" evidence="5">
    <location>
        <begin position="42"/>
        <end position="285"/>
    </location>
</feature>
<evidence type="ECO:0000256" key="2">
    <source>
        <dbReference type="ARBA" id="ARBA00022448"/>
    </source>
</evidence>
<dbReference type="GO" id="GO:0005275">
    <property type="term" value="F:amine transmembrane transporter activity"/>
    <property type="evidence" value="ECO:0007669"/>
    <property type="project" value="TreeGrafter"/>
</dbReference>
<proteinExistence type="predicted"/>
<name>H1YXX7_9EURY</name>
<evidence type="ECO:0000259" key="5">
    <source>
        <dbReference type="Pfam" id="PF04069"/>
    </source>
</evidence>
<comment type="subcellular location">
    <subcellularLocation>
        <location evidence="1">Cell membrane</location>
    </subcellularLocation>
</comment>
<gene>
    <name evidence="6" type="ORF">Metlim_1875</name>
</gene>
<evidence type="ECO:0000256" key="1">
    <source>
        <dbReference type="ARBA" id="ARBA00004236"/>
    </source>
</evidence>
<dbReference type="GO" id="GO:0043190">
    <property type="term" value="C:ATP-binding cassette (ABC) transporter complex"/>
    <property type="evidence" value="ECO:0007669"/>
    <property type="project" value="InterPro"/>
</dbReference>
<dbReference type="Gene3D" id="3.40.190.10">
    <property type="entry name" value="Periplasmic binding protein-like II"/>
    <property type="match status" value="1"/>
</dbReference>
<dbReference type="PANTHER" id="PTHR47737:SF1">
    <property type="entry name" value="GLYCINE BETAINE_PROLINE BETAINE TRANSPORT SYSTEM PERMEASE PROTEIN PROW"/>
    <property type="match status" value="1"/>
</dbReference>
<keyword evidence="4" id="KW-0472">Membrane</keyword>
<dbReference type="Pfam" id="PF04069">
    <property type="entry name" value="OpuAC"/>
    <property type="match status" value="1"/>
</dbReference>
<dbReference type="RefSeq" id="WP_004078032.1">
    <property type="nucleotide sequence ID" value="NZ_CM001436.1"/>
</dbReference>
<organism evidence="6 7">
    <name type="scientific">Methanoplanus limicola DSM 2279</name>
    <dbReference type="NCBI Taxonomy" id="937775"/>
    <lineage>
        <taxon>Archaea</taxon>
        <taxon>Methanobacteriati</taxon>
        <taxon>Methanobacteriota</taxon>
        <taxon>Stenosarchaea group</taxon>
        <taxon>Methanomicrobia</taxon>
        <taxon>Methanomicrobiales</taxon>
        <taxon>Methanomicrobiaceae</taxon>
        <taxon>Methanoplanus</taxon>
    </lineage>
</organism>
<keyword evidence="7" id="KW-1185">Reference proteome</keyword>